<dbReference type="CDD" id="cd02894">
    <property type="entry name" value="GGTase-II"/>
    <property type="match status" value="1"/>
</dbReference>
<comment type="cofactor">
    <cofactor evidence="11">
        <name>Zn(2+)</name>
        <dbReference type="ChEBI" id="CHEBI:29105"/>
    </cofactor>
    <text evidence="11">Binds 1 zinc ion per subunit.</text>
</comment>
<dbReference type="GO" id="GO:0046872">
    <property type="term" value="F:metal ion binding"/>
    <property type="evidence" value="ECO:0007669"/>
    <property type="project" value="UniProtKB-KW"/>
</dbReference>
<feature type="domain" description="Prenyltransferase alpha-alpha toroid" evidence="12">
    <location>
        <begin position="10"/>
        <end position="310"/>
    </location>
</feature>
<comment type="subunit">
    <text evidence="2">Heterodimer of an alpha and a beta subunit.</text>
</comment>
<keyword evidence="5 11" id="KW-0808">Transferase</keyword>
<evidence type="ECO:0000313" key="14">
    <source>
        <dbReference type="Proteomes" id="UP001140217"/>
    </source>
</evidence>
<reference evidence="13" key="1">
    <citation type="submission" date="2022-07" db="EMBL/GenBank/DDBJ databases">
        <title>Phylogenomic reconstructions and comparative analyses of Kickxellomycotina fungi.</title>
        <authorList>
            <person name="Reynolds N.K."/>
            <person name="Stajich J.E."/>
            <person name="Barry K."/>
            <person name="Grigoriev I.V."/>
            <person name="Crous P."/>
            <person name="Smith M.E."/>
        </authorList>
    </citation>
    <scope>NUCLEOTIDE SEQUENCE</scope>
    <source>
        <strain evidence="13">NBRC 105414</strain>
    </source>
</reference>
<dbReference type="GO" id="GO:0004663">
    <property type="term" value="F:Rab geranylgeranyltransferase activity"/>
    <property type="evidence" value="ECO:0007669"/>
    <property type="project" value="UniProtKB-UniRule"/>
</dbReference>
<evidence type="ECO:0000256" key="4">
    <source>
        <dbReference type="ARBA" id="ARBA00022602"/>
    </source>
</evidence>
<sequence>MSEAADPPQLLVEKHVAFIQGLDKKQDELEYWMTEHLRVSGIYWGLVALGLLGRGDALDRDEVVAYVLGCQNADGGFGGHTGHDSHLLYTMSAVQILAMCDALDRVDAERVVGYVAGLQDRATGAVSGDEWGEEDTRFAFIAVAVLSFFGAEQRLDVAGVVRFVERSMNYDGGFGSGPGGESHAAQVYTCLACLAIAGRLDVVRRDRLSAWLAERQLPSGGLNGRPQKLEDVCYSWWALTSLHILGRPHWINRERLAAFILSAQDPAAGGIADRPGNVADVYHTCFGIAGLALAGFDGVPLAEIDPVYCMPRAVVERAGLRQWTQHVPAAWHAEETE</sequence>
<comment type="similarity">
    <text evidence="1 11">Belongs to the protein prenyltransferase subunit beta family.</text>
</comment>
<evidence type="ECO:0000313" key="13">
    <source>
        <dbReference type="EMBL" id="KAJ2783982.1"/>
    </source>
</evidence>
<evidence type="ECO:0000256" key="2">
    <source>
        <dbReference type="ARBA" id="ARBA00011355"/>
    </source>
</evidence>
<keyword evidence="6 11" id="KW-0479">Metal-binding</keyword>
<protein>
    <recommendedName>
        <fullName evidence="10 11">Geranylgeranyl transferase type-2 subunit beta</fullName>
        <ecNumber evidence="3 11">2.5.1.60</ecNumber>
    </recommendedName>
</protein>
<dbReference type="FunFam" id="1.50.10.20:FF:000012">
    <property type="entry name" value="Geranylgeranyl transferase type-2 subunit beta"/>
    <property type="match status" value="1"/>
</dbReference>
<evidence type="ECO:0000256" key="1">
    <source>
        <dbReference type="ARBA" id="ARBA00010497"/>
    </source>
</evidence>
<keyword evidence="7" id="KW-0677">Repeat</keyword>
<keyword evidence="14" id="KW-1185">Reference proteome</keyword>
<comment type="catalytic activity">
    <reaction evidence="9 11">
        <text>geranylgeranyl diphosphate + L-cysteinyl-[protein] = S-geranylgeranyl-L-cysteinyl-[protein] + diphosphate</text>
        <dbReference type="Rhea" id="RHEA:21240"/>
        <dbReference type="Rhea" id="RHEA-COMP:10131"/>
        <dbReference type="Rhea" id="RHEA-COMP:11537"/>
        <dbReference type="ChEBI" id="CHEBI:29950"/>
        <dbReference type="ChEBI" id="CHEBI:33019"/>
        <dbReference type="ChEBI" id="CHEBI:57533"/>
        <dbReference type="ChEBI" id="CHEBI:86021"/>
        <dbReference type="EC" id="2.5.1.60"/>
    </reaction>
</comment>
<evidence type="ECO:0000256" key="6">
    <source>
        <dbReference type="ARBA" id="ARBA00022723"/>
    </source>
</evidence>
<gene>
    <name evidence="13" type="primary">BET2</name>
    <name evidence="13" type="ORF">H4R18_001374</name>
</gene>
<evidence type="ECO:0000256" key="7">
    <source>
        <dbReference type="ARBA" id="ARBA00022737"/>
    </source>
</evidence>
<dbReference type="Proteomes" id="UP001140217">
    <property type="component" value="Unassembled WGS sequence"/>
</dbReference>
<dbReference type="PANTHER" id="PTHR11774:SF11">
    <property type="entry name" value="GERANYLGERANYL TRANSFERASE TYPE-2 SUBUNIT BETA"/>
    <property type="match status" value="1"/>
</dbReference>
<dbReference type="SUPFAM" id="SSF48239">
    <property type="entry name" value="Terpenoid cyclases/Protein prenyltransferases"/>
    <property type="match status" value="1"/>
</dbReference>
<proteinExistence type="inferred from homology"/>
<evidence type="ECO:0000259" key="12">
    <source>
        <dbReference type="Pfam" id="PF00432"/>
    </source>
</evidence>
<accession>A0A9W8LJ88</accession>
<dbReference type="GO" id="GO:0072657">
    <property type="term" value="P:protein localization to membrane"/>
    <property type="evidence" value="ECO:0007669"/>
    <property type="project" value="UniProtKB-ARBA"/>
</dbReference>
<comment type="caution">
    <text evidence="13">The sequence shown here is derived from an EMBL/GenBank/DDBJ whole genome shotgun (WGS) entry which is preliminary data.</text>
</comment>
<dbReference type="Pfam" id="PF00432">
    <property type="entry name" value="Prenyltrans"/>
    <property type="match status" value="1"/>
</dbReference>
<dbReference type="EC" id="2.5.1.60" evidence="3 11"/>
<dbReference type="InterPro" id="IPR001330">
    <property type="entry name" value="Prenyltrans"/>
</dbReference>
<evidence type="ECO:0000256" key="8">
    <source>
        <dbReference type="ARBA" id="ARBA00022833"/>
    </source>
</evidence>
<evidence type="ECO:0000256" key="10">
    <source>
        <dbReference type="ARBA" id="ARBA00069127"/>
    </source>
</evidence>
<name>A0A9W8LJ88_9FUNG</name>
<organism evidence="13 14">
    <name type="scientific">Coemansia javaensis</name>
    <dbReference type="NCBI Taxonomy" id="2761396"/>
    <lineage>
        <taxon>Eukaryota</taxon>
        <taxon>Fungi</taxon>
        <taxon>Fungi incertae sedis</taxon>
        <taxon>Zoopagomycota</taxon>
        <taxon>Kickxellomycotina</taxon>
        <taxon>Kickxellomycetes</taxon>
        <taxon>Kickxellales</taxon>
        <taxon>Kickxellaceae</taxon>
        <taxon>Coemansia</taxon>
    </lineage>
</organism>
<dbReference type="InterPro" id="IPR026873">
    <property type="entry name" value="Ptb1"/>
</dbReference>
<keyword evidence="4 11" id="KW-0637">Prenyltransferase</keyword>
<dbReference type="EMBL" id="JANBUL010000035">
    <property type="protein sequence ID" value="KAJ2783982.1"/>
    <property type="molecule type" value="Genomic_DNA"/>
</dbReference>
<evidence type="ECO:0000256" key="3">
    <source>
        <dbReference type="ARBA" id="ARBA00012656"/>
    </source>
</evidence>
<keyword evidence="8 11" id="KW-0862">Zinc</keyword>
<dbReference type="AlphaFoldDB" id="A0A9W8LJ88"/>
<dbReference type="InterPro" id="IPR045089">
    <property type="entry name" value="PGGT1B-like"/>
</dbReference>
<dbReference type="PANTHER" id="PTHR11774">
    <property type="entry name" value="GERANYLGERANYL TRANSFERASE TYPE BETA SUBUNIT"/>
    <property type="match status" value="1"/>
</dbReference>
<evidence type="ECO:0000256" key="9">
    <source>
        <dbReference type="ARBA" id="ARBA00047658"/>
    </source>
</evidence>
<dbReference type="GO" id="GO:0005968">
    <property type="term" value="C:Rab-protein geranylgeranyltransferase complex"/>
    <property type="evidence" value="ECO:0007669"/>
    <property type="project" value="UniProtKB-UniRule"/>
</dbReference>
<comment type="function">
    <text evidence="11">Catalyzes the transfer of a geranylgeranyl moiety from geranylgeranyl diphosphate to both cysteines of proteins with the C-terminal sequence -XXCC, -XCXC and -CCXX.</text>
</comment>
<dbReference type="OrthoDB" id="5428259at2759"/>
<evidence type="ECO:0000256" key="5">
    <source>
        <dbReference type="ARBA" id="ARBA00022679"/>
    </source>
</evidence>
<evidence type="ECO:0000256" key="11">
    <source>
        <dbReference type="RuleBase" id="RU365076"/>
    </source>
</evidence>
<dbReference type="InterPro" id="IPR008930">
    <property type="entry name" value="Terpenoid_cyclase/PrenylTrfase"/>
</dbReference>
<dbReference type="Gene3D" id="1.50.10.20">
    <property type="match status" value="1"/>
</dbReference>